<feature type="transmembrane region" description="Helical" evidence="8">
    <location>
        <begin position="69"/>
        <end position="91"/>
    </location>
</feature>
<keyword evidence="8" id="KW-0472">Membrane</keyword>
<feature type="transmembrane region" description="Helical" evidence="8">
    <location>
        <begin position="21"/>
        <end position="44"/>
    </location>
</feature>
<keyword evidence="4" id="KW-0597">Phosphoprotein</keyword>
<dbReference type="InterPro" id="IPR050736">
    <property type="entry name" value="Sensor_HK_Regulatory"/>
</dbReference>
<dbReference type="Proteomes" id="UP001597347">
    <property type="component" value="Unassembled WGS sequence"/>
</dbReference>
<evidence type="ECO:0000256" key="5">
    <source>
        <dbReference type="ARBA" id="ARBA00022679"/>
    </source>
</evidence>
<dbReference type="CDD" id="cd00082">
    <property type="entry name" value="HisKA"/>
    <property type="match status" value="1"/>
</dbReference>
<dbReference type="InterPro" id="IPR036890">
    <property type="entry name" value="HATPase_C_sf"/>
</dbReference>
<evidence type="ECO:0000256" key="4">
    <source>
        <dbReference type="ARBA" id="ARBA00022553"/>
    </source>
</evidence>
<dbReference type="InterPro" id="IPR003594">
    <property type="entry name" value="HATPase_dom"/>
</dbReference>
<proteinExistence type="predicted"/>
<dbReference type="InterPro" id="IPR003661">
    <property type="entry name" value="HisK_dim/P_dom"/>
</dbReference>
<evidence type="ECO:0000313" key="10">
    <source>
        <dbReference type="EMBL" id="MFD1721887.1"/>
    </source>
</evidence>
<evidence type="ECO:0000256" key="6">
    <source>
        <dbReference type="ARBA" id="ARBA00022777"/>
    </source>
</evidence>
<dbReference type="GO" id="GO:0016301">
    <property type="term" value="F:kinase activity"/>
    <property type="evidence" value="ECO:0007669"/>
    <property type="project" value="UniProtKB-KW"/>
</dbReference>
<evidence type="ECO:0000313" key="11">
    <source>
        <dbReference type="Proteomes" id="UP001597347"/>
    </source>
</evidence>
<dbReference type="InterPro" id="IPR036097">
    <property type="entry name" value="HisK_dim/P_sf"/>
</dbReference>
<evidence type="ECO:0000256" key="3">
    <source>
        <dbReference type="ARBA" id="ARBA00012438"/>
    </source>
</evidence>
<evidence type="ECO:0000256" key="8">
    <source>
        <dbReference type="SAM" id="Phobius"/>
    </source>
</evidence>
<name>A0ABW4LHD6_9MICO</name>
<comment type="catalytic activity">
    <reaction evidence="1">
        <text>ATP + protein L-histidine = ADP + protein N-phospho-L-histidine.</text>
        <dbReference type="EC" id="2.7.13.3"/>
    </reaction>
</comment>
<dbReference type="Gene3D" id="3.30.565.10">
    <property type="entry name" value="Histidine kinase-like ATPase, C-terminal domain"/>
    <property type="match status" value="1"/>
</dbReference>
<evidence type="ECO:0000256" key="2">
    <source>
        <dbReference type="ARBA" id="ARBA00004236"/>
    </source>
</evidence>
<dbReference type="InterPro" id="IPR004358">
    <property type="entry name" value="Sig_transdc_His_kin-like_C"/>
</dbReference>
<dbReference type="RefSeq" id="WP_377934522.1">
    <property type="nucleotide sequence ID" value="NZ_JBHUEA010000014.1"/>
</dbReference>
<comment type="subcellular location">
    <subcellularLocation>
        <location evidence="2">Cell membrane</location>
    </subcellularLocation>
</comment>
<keyword evidence="8" id="KW-1133">Transmembrane helix</keyword>
<protein>
    <recommendedName>
        <fullName evidence="3">histidine kinase</fullName>
        <ecNumber evidence="3">2.7.13.3</ecNumber>
    </recommendedName>
</protein>
<dbReference type="SMART" id="SM00388">
    <property type="entry name" value="HisKA"/>
    <property type="match status" value="1"/>
</dbReference>
<keyword evidence="5" id="KW-0808">Transferase</keyword>
<comment type="caution">
    <text evidence="10">The sequence shown here is derived from an EMBL/GenBank/DDBJ whole genome shotgun (WGS) entry which is preliminary data.</text>
</comment>
<accession>A0ABW4LHD6</accession>
<dbReference type="Gene3D" id="1.10.287.130">
    <property type="match status" value="1"/>
</dbReference>
<dbReference type="SUPFAM" id="SSF55874">
    <property type="entry name" value="ATPase domain of HSP90 chaperone/DNA topoisomerase II/histidine kinase"/>
    <property type="match status" value="1"/>
</dbReference>
<dbReference type="InterPro" id="IPR005467">
    <property type="entry name" value="His_kinase_dom"/>
</dbReference>
<keyword evidence="6 10" id="KW-0418">Kinase</keyword>
<dbReference type="PRINTS" id="PR00344">
    <property type="entry name" value="BCTRLSENSOR"/>
</dbReference>
<keyword evidence="7" id="KW-0902">Two-component regulatory system</keyword>
<evidence type="ECO:0000259" key="9">
    <source>
        <dbReference type="PROSITE" id="PS50109"/>
    </source>
</evidence>
<feature type="domain" description="Histidine kinase" evidence="9">
    <location>
        <begin position="112"/>
        <end position="322"/>
    </location>
</feature>
<dbReference type="PANTHER" id="PTHR43711">
    <property type="entry name" value="TWO-COMPONENT HISTIDINE KINASE"/>
    <property type="match status" value="1"/>
</dbReference>
<dbReference type="SUPFAM" id="SSF47384">
    <property type="entry name" value="Homodimeric domain of signal transducing histidine kinase"/>
    <property type="match status" value="1"/>
</dbReference>
<dbReference type="EMBL" id="JBHUEA010000014">
    <property type="protein sequence ID" value="MFD1721887.1"/>
    <property type="molecule type" value="Genomic_DNA"/>
</dbReference>
<dbReference type="EC" id="2.7.13.3" evidence="3"/>
<evidence type="ECO:0000256" key="1">
    <source>
        <dbReference type="ARBA" id="ARBA00000085"/>
    </source>
</evidence>
<sequence>MTRVEDPDARSVRIAARRTGIAIAGVSAAIVVGILGLAALFVVYQSRPSELLEPAAPGETKIYVDSKEMLLALAVLGALAVAVVGVAAWWISRRSVAPLGAVLRMQRAFVADASHELRTPLAVLDVRLQGVQAALDRGDPVGDDLGAARRDVGAMAALVTDLLLAAEQQAASADEECDLRPAVEGATADLAALAAEHGVRLVADVRNEARLRLPEAALKRAVVVLVDNAVQHSPAGARVEVEARVVGRRAVVRVRDEGDGIRGIDVDRLFERFARGEAIQRRGSGLGLALVRDLAVRHGGEIAVERTSAAGTVMRLELPVARPARA</sequence>
<dbReference type="Pfam" id="PF00512">
    <property type="entry name" value="HisKA"/>
    <property type="match status" value="1"/>
</dbReference>
<organism evidence="10 11">
    <name type="scientific">Amnibacterium endophyticum</name>
    <dbReference type="NCBI Taxonomy" id="2109337"/>
    <lineage>
        <taxon>Bacteria</taxon>
        <taxon>Bacillati</taxon>
        <taxon>Actinomycetota</taxon>
        <taxon>Actinomycetes</taxon>
        <taxon>Micrococcales</taxon>
        <taxon>Microbacteriaceae</taxon>
        <taxon>Amnibacterium</taxon>
    </lineage>
</organism>
<reference evidence="11" key="1">
    <citation type="journal article" date="2019" name="Int. J. Syst. Evol. Microbiol.">
        <title>The Global Catalogue of Microorganisms (GCM) 10K type strain sequencing project: providing services to taxonomists for standard genome sequencing and annotation.</title>
        <authorList>
            <consortium name="The Broad Institute Genomics Platform"/>
            <consortium name="The Broad Institute Genome Sequencing Center for Infectious Disease"/>
            <person name="Wu L."/>
            <person name="Ma J."/>
        </authorList>
    </citation>
    <scope>NUCLEOTIDE SEQUENCE [LARGE SCALE GENOMIC DNA]</scope>
    <source>
        <strain evidence="11">CGMCC 1.12471</strain>
    </source>
</reference>
<keyword evidence="8" id="KW-0812">Transmembrane</keyword>
<dbReference type="PANTHER" id="PTHR43711:SF1">
    <property type="entry name" value="HISTIDINE KINASE 1"/>
    <property type="match status" value="1"/>
</dbReference>
<dbReference type="Pfam" id="PF02518">
    <property type="entry name" value="HATPase_c"/>
    <property type="match status" value="1"/>
</dbReference>
<gene>
    <name evidence="10" type="ORF">ACFSBI_10015</name>
</gene>
<evidence type="ECO:0000256" key="7">
    <source>
        <dbReference type="ARBA" id="ARBA00023012"/>
    </source>
</evidence>
<dbReference type="SMART" id="SM00387">
    <property type="entry name" value="HATPase_c"/>
    <property type="match status" value="1"/>
</dbReference>
<dbReference type="CDD" id="cd00075">
    <property type="entry name" value="HATPase"/>
    <property type="match status" value="1"/>
</dbReference>
<keyword evidence="11" id="KW-1185">Reference proteome</keyword>
<dbReference type="PROSITE" id="PS50109">
    <property type="entry name" value="HIS_KIN"/>
    <property type="match status" value="1"/>
</dbReference>